<feature type="region of interest" description="Disordered" evidence="2">
    <location>
        <begin position="352"/>
        <end position="372"/>
    </location>
</feature>
<evidence type="ECO:0000256" key="1">
    <source>
        <dbReference type="ARBA" id="ARBA00023450"/>
    </source>
</evidence>
<dbReference type="InterPro" id="IPR002711">
    <property type="entry name" value="HNH"/>
</dbReference>
<dbReference type="Proteomes" id="UP001501257">
    <property type="component" value="Unassembled WGS sequence"/>
</dbReference>
<accession>A0ABP9TS56</accession>
<dbReference type="InterPro" id="IPR003870">
    <property type="entry name" value="DUF222"/>
</dbReference>
<name>A0ABP9TS56_9MICC</name>
<dbReference type="Pfam" id="PF02720">
    <property type="entry name" value="DUF222"/>
    <property type="match status" value="1"/>
</dbReference>
<keyword evidence="5" id="KW-1185">Reference proteome</keyword>
<dbReference type="CDD" id="cd00085">
    <property type="entry name" value="HNHc"/>
    <property type="match status" value="1"/>
</dbReference>
<proteinExistence type="inferred from homology"/>
<evidence type="ECO:0000313" key="5">
    <source>
        <dbReference type="Proteomes" id="UP001501257"/>
    </source>
</evidence>
<evidence type="ECO:0000256" key="2">
    <source>
        <dbReference type="SAM" id="MobiDB-lite"/>
    </source>
</evidence>
<organism evidence="4 5">
    <name type="scientific">Paeniglutamicibacter antarcticus</name>
    <dbReference type="NCBI Taxonomy" id="494023"/>
    <lineage>
        <taxon>Bacteria</taxon>
        <taxon>Bacillati</taxon>
        <taxon>Actinomycetota</taxon>
        <taxon>Actinomycetes</taxon>
        <taxon>Micrococcales</taxon>
        <taxon>Micrococcaceae</taxon>
        <taxon>Paeniglutamicibacter</taxon>
    </lineage>
</organism>
<evidence type="ECO:0000259" key="3">
    <source>
        <dbReference type="SMART" id="SM00507"/>
    </source>
</evidence>
<dbReference type="InterPro" id="IPR003615">
    <property type="entry name" value="HNH_nuc"/>
</dbReference>
<protein>
    <recommendedName>
        <fullName evidence="3">HNH nuclease domain-containing protein</fullName>
    </recommendedName>
</protein>
<evidence type="ECO:0000313" key="4">
    <source>
        <dbReference type="EMBL" id="GAA5229158.1"/>
    </source>
</evidence>
<dbReference type="SMART" id="SM00507">
    <property type="entry name" value="HNHc"/>
    <property type="match status" value="1"/>
</dbReference>
<comment type="caution">
    <text evidence="4">The sequence shown here is derived from an EMBL/GenBank/DDBJ whole genome shotgun (WGS) entry which is preliminary data.</text>
</comment>
<reference evidence="5" key="1">
    <citation type="journal article" date="2019" name="Int. J. Syst. Evol. Microbiol.">
        <title>The Global Catalogue of Microorganisms (GCM) 10K type strain sequencing project: providing services to taxonomists for standard genome sequencing and annotation.</title>
        <authorList>
            <consortium name="The Broad Institute Genomics Platform"/>
            <consortium name="The Broad Institute Genome Sequencing Center for Infectious Disease"/>
            <person name="Wu L."/>
            <person name="Ma J."/>
        </authorList>
    </citation>
    <scope>NUCLEOTIDE SEQUENCE [LARGE SCALE GENOMIC DNA]</scope>
    <source>
        <strain evidence="5">JCM 18952</strain>
    </source>
</reference>
<dbReference type="Pfam" id="PF01844">
    <property type="entry name" value="HNH"/>
    <property type="match status" value="1"/>
</dbReference>
<gene>
    <name evidence="4" type="ORF">GCM10025778_36970</name>
</gene>
<comment type="similarity">
    <text evidence="1">Belongs to the Rv1128c/1148c/1588c/1702c/1945/3466 family.</text>
</comment>
<feature type="domain" description="HNH nuclease" evidence="3">
    <location>
        <begin position="446"/>
        <end position="498"/>
    </location>
</feature>
<sequence length="543" mass="59183">MADELRLLAVFKSGFRDLLDKASRSIGSSQVRAAAFVALTEDLYRISGYGQILAVARATEAQLHTITEAPLAELNKLLAEPAAFLSGERGLPADATNEPRRKTLFRDEAEFFKNQQNLTHFQALHRVETAANLLPRTGFNGREVAPKFPQLGAVLGEGSADPKTLAVLAKKIAAMGPEIERQPDPEAVAWQFEAELADAARTRNIQGTDKLVKDQTRRLESFAAAHPEESESMFIGAYYMGHSRKGYEYKIITNAEGHELLATAADVLSNPRTKAGNTPVPPLGIPEWAIDPEAPTERIPVQGFGEPEGSPTGGLGLEPRVEVMGGETLAQARARQRAQRLHRFLLDSIRSVTTHDASGSDGPPKPEAEGKHTAMPLAPQFTLAVTIDFQTLAGQLNTTGITDHGLSVSAQDCRRIACNARILPIVLNGDGVPLELGRTRRYFNRAQRRAIAVRDKGCFNPGCSMPVNRTEAHHLDQWSAGGRTDVSRGCLLCVRCHVAYHAGHFRITMIKGLPYVIAAKSTDPSQIPRRNWIFHPMADALAV</sequence>
<dbReference type="EMBL" id="BAABLK010000094">
    <property type="protein sequence ID" value="GAA5229158.1"/>
    <property type="molecule type" value="Genomic_DNA"/>
</dbReference>